<dbReference type="AlphaFoldDB" id="A0A0B7FPF8"/>
<evidence type="ECO:0000313" key="1">
    <source>
        <dbReference type="EMBL" id="CEL59866.1"/>
    </source>
</evidence>
<evidence type="ECO:0000313" key="2">
    <source>
        <dbReference type="Proteomes" id="UP000059188"/>
    </source>
</evidence>
<dbReference type="Proteomes" id="UP000059188">
    <property type="component" value="Unassembled WGS sequence"/>
</dbReference>
<keyword evidence="2" id="KW-1185">Reference proteome</keyword>
<name>A0A0B7FPF8_THACB</name>
<proteinExistence type="predicted"/>
<sequence>MRLYKMHATSVSRSILVASCLQGGFNAVPGYGRFVQAGLPTALNVSRHLQAFRLKEPRVPHELERYGWARWIPTAISLRKYALCCLLTGAPQYEYSCRMGCANSPPIGLQRLPAKRRPRR</sequence>
<accession>A0A0B7FPF8</accession>
<gene>
    <name evidence="1" type="ORF">RSOLAG1IB_03800</name>
</gene>
<reference evidence="1 2" key="1">
    <citation type="submission" date="2014-11" db="EMBL/GenBank/DDBJ databases">
        <authorList>
            <person name="Wibberg Daniel"/>
        </authorList>
    </citation>
    <scope>NUCLEOTIDE SEQUENCE [LARGE SCALE GENOMIC DNA]</scope>
    <source>
        <strain evidence="1">Rhizoctonia solani AG1-IB 7/3/14</strain>
    </source>
</reference>
<dbReference type="EMBL" id="LN679103">
    <property type="protein sequence ID" value="CEL59866.1"/>
    <property type="molecule type" value="Genomic_DNA"/>
</dbReference>
<protein>
    <submittedName>
        <fullName evidence="1">Uncharacterized protein</fullName>
    </submittedName>
</protein>
<organism evidence="1 2">
    <name type="scientific">Thanatephorus cucumeris (strain AG1-IB / isolate 7/3/14)</name>
    <name type="common">Lettuce bottom rot fungus</name>
    <name type="synonym">Rhizoctonia solani</name>
    <dbReference type="NCBI Taxonomy" id="1108050"/>
    <lineage>
        <taxon>Eukaryota</taxon>
        <taxon>Fungi</taxon>
        <taxon>Dikarya</taxon>
        <taxon>Basidiomycota</taxon>
        <taxon>Agaricomycotina</taxon>
        <taxon>Agaricomycetes</taxon>
        <taxon>Cantharellales</taxon>
        <taxon>Ceratobasidiaceae</taxon>
        <taxon>Rhizoctonia</taxon>
        <taxon>Rhizoctonia solani AG-1</taxon>
    </lineage>
</organism>